<gene>
    <name evidence="2" type="ORF">WDJ50_15260</name>
</gene>
<feature type="region of interest" description="Disordered" evidence="1">
    <location>
        <begin position="359"/>
        <end position="383"/>
    </location>
</feature>
<sequence length="383" mass="41871">MAPLAGPDMDMSLTEAIDRCDLPALIAKHCGAASLHGLGPKGGTIKDPRPGKAEQSPSFSLWIGAQGAWMWKKRGRNAGSGTAFTFLTSLGMSGTEARAELLAFTGTRPAWNGAGERPPPPEPDVLERARTKLADLRPVTHRAFSELQRELLPLRETDVAAQDLQARGLWRAAGLQAFNLHGDLAFLVRGPEGRVYNVKRRRLPPGERGKYSVVFPGLGTPAWCSPGYGQAPHVLLVEGELNAAAVYHAATVQGERLDVQGLAGADTWPFLEGLNREVWIYADPDKSGEAMRARLQDLAFKVGARSVQQVPSLPTGDFCDLLGRDGPRSVWQTLTERPERPARQDQLWPIQHEIQLAARQSPFLGEPGSDAGWPLQRRRRRLD</sequence>
<dbReference type="RefSeq" id="WP_339097895.1">
    <property type="nucleotide sequence ID" value="NZ_CP149783.1"/>
</dbReference>
<name>A0AAU6Q7U6_9DEIO</name>
<protein>
    <recommendedName>
        <fullName evidence="3">Toprim domain-containing protein</fullName>
    </recommendedName>
</protein>
<reference evidence="2" key="1">
    <citation type="submission" date="2024-03" db="EMBL/GenBank/DDBJ databases">
        <title>Deinococcus weizhi sp. nov., isolated from human skin.</title>
        <authorList>
            <person name="Wei Z."/>
            <person name="Tian F."/>
            <person name="Yang C."/>
            <person name="Xin L.T."/>
            <person name="Wen Z.J."/>
            <person name="Lan K.C."/>
            <person name="Yu L."/>
            <person name="Zhe W."/>
            <person name="Dan F.D."/>
            <person name="Jun W."/>
            <person name="Rui Z."/>
            <person name="Yong X.J."/>
            <person name="Ting Y."/>
            <person name="Wei X."/>
            <person name="Xu Z.G."/>
            <person name="Xin Z."/>
            <person name="Dong F.G."/>
            <person name="Ni X.M."/>
            <person name="Zheng M.G."/>
            <person name="Chun Y."/>
            <person name="Qian W.X."/>
        </authorList>
    </citation>
    <scope>NUCLEOTIDE SEQUENCE</scope>
    <source>
        <strain evidence="2">VB142</strain>
    </source>
</reference>
<proteinExistence type="predicted"/>
<accession>A0AAU6Q7U6</accession>
<organism evidence="2">
    <name type="scientific">Deinococcus sp. VB142</name>
    <dbReference type="NCBI Taxonomy" id="3112952"/>
    <lineage>
        <taxon>Bacteria</taxon>
        <taxon>Thermotogati</taxon>
        <taxon>Deinococcota</taxon>
        <taxon>Deinococci</taxon>
        <taxon>Deinococcales</taxon>
        <taxon>Deinococcaceae</taxon>
        <taxon>Deinococcus</taxon>
    </lineage>
</organism>
<dbReference type="EMBL" id="CP149783">
    <property type="protein sequence ID" value="WYF46416.1"/>
    <property type="molecule type" value="Genomic_DNA"/>
</dbReference>
<dbReference type="InterPro" id="IPR034154">
    <property type="entry name" value="TOPRIM_DnaG/twinkle"/>
</dbReference>
<dbReference type="AlphaFoldDB" id="A0AAU6Q7U6"/>
<evidence type="ECO:0000313" key="2">
    <source>
        <dbReference type="EMBL" id="WYF46416.1"/>
    </source>
</evidence>
<evidence type="ECO:0000256" key="1">
    <source>
        <dbReference type="SAM" id="MobiDB-lite"/>
    </source>
</evidence>
<evidence type="ECO:0008006" key="3">
    <source>
        <dbReference type="Google" id="ProtNLM"/>
    </source>
</evidence>
<dbReference type="CDD" id="cd01029">
    <property type="entry name" value="TOPRIM_primases"/>
    <property type="match status" value="1"/>
</dbReference>